<dbReference type="Gene3D" id="3.40.1190.20">
    <property type="match status" value="1"/>
</dbReference>
<accession>A0A3N5BHT3</accession>
<dbReference type="InterPro" id="IPR013749">
    <property type="entry name" value="PM/HMP-P_kinase-1"/>
</dbReference>
<keyword evidence="8" id="KW-0460">Magnesium</keyword>
<dbReference type="GO" id="GO:0005829">
    <property type="term" value="C:cytosol"/>
    <property type="evidence" value="ECO:0007669"/>
    <property type="project" value="TreeGrafter"/>
</dbReference>
<dbReference type="CDD" id="cd01169">
    <property type="entry name" value="HMPP_kinase"/>
    <property type="match status" value="1"/>
</dbReference>
<evidence type="ECO:0000256" key="8">
    <source>
        <dbReference type="ARBA" id="ARBA00022842"/>
    </source>
</evidence>
<evidence type="ECO:0000256" key="10">
    <source>
        <dbReference type="ARBA" id="ARBA00042348"/>
    </source>
</evidence>
<evidence type="ECO:0000313" key="16">
    <source>
        <dbReference type="Proteomes" id="UP000277108"/>
    </source>
</evidence>
<evidence type="ECO:0000256" key="2">
    <source>
        <dbReference type="ARBA" id="ARBA00012104"/>
    </source>
</evidence>
<dbReference type="FunFam" id="3.40.1190.20:FF:000003">
    <property type="entry name" value="Phosphomethylpyrimidine kinase ThiD"/>
    <property type="match status" value="1"/>
</dbReference>
<dbReference type="GO" id="GO:0005524">
    <property type="term" value="F:ATP binding"/>
    <property type="evidence" value="ECO:0007669"/>
    <property type="project" value="UniProtKB-KW"/>
</dbReference>
<evidence type="ECO:0000256" key="7">
    <source>
        <dbReference type="ARBA" id="ARBA00022840"/>
    </source>
</evidence>
<keyword evidence="4" id="KW-0479">Metal-binding</keyword>
<dbReference type="EC" id="2.7.1.35" evidence="2"/>
<dbReference type="RefSeq" id="WP_123808474.1">
    <property type="nucleotide sequence ID" value="NZ_RKRK01000005.1"/>
</dbReference>
<evidence type="ECO:0000256" key="9">
    <source>
        <dbReference type="ARBA" id="ARBA00042307"/>
    </source>
</evidence>
<keyword evidence="3" id="KW-0808">Transferase</keyword>
<gene>
    <name evidence="15" type="ORF">EDD62_1620</name>
</gene>
<reference evidence="15 16" key="1">
    <citation type="submission" date="2018-11" db="EMBL/GenBank/DDBJ databases">
        <title>Genomic Encyclopedia of Type Strains, Phase IV (KMG-IV): sequencing the most valuable type-strain genomes for metagenomic binning, comparative biology and taxonomic classification.</title>
        <authorList>
            <person name="Goeker M."/>
        </authorList>
    </citation>
    <scope>NUCLEOTIDE SEQUENCE [LARGE SCALE GENOMIC DNA]</scope>
    <source>
        <strain evidence="15 16">DSM 29158</strain>
    </source>
</reference>
<keyword evidence="5" id="KW-0547">Nucleotide-binding</keyword>
<evidence type="ECO:0000259" key="14">
    <source>
        <dbReference type="Pfam" id="PF08543"/>
    </source>
</evidence>
<dbReference type="InterPro" id="IPR004399">
    <property type="entry name" value="HMP/HMP-P_kinase_dom"/>
</dbReference>
<protein>
    <recommendedName>
        <fullName evidence="2">pyridoxal kinase</fullName>
        <ecNumber evidence="2">2.7.1.35</ecNumber>
    </recommendedName>
    <alternativeName>
        <fullName evidence="10">PN/PL/PM kinase</fullName>
    </alternativeName>
    <alternativeName>
        <fullName evidence="11">Pyridoxal kinase</fullName>
    </alternativeName>
    <alternativeName>
        <fullName evidence="9">Pyridoxamine kinase</fullName>
    </alternativeName>
    <alternativeName>
        <fullName evidence="12">Vitamin B6 kinase</fullName>
    </alternativeName>
</protein>
<feature type="domain" description="Pyridoxamine kinase/Phosphomethylpyrimidine kinase" evidence="14">
    <location>
        <begin position="13"/>
        <end position="259"/>
    </location>
</feature>
<dbReference type="GO" id="GO:0008902">
    <property type="term" value="F:hydroxymethylpyrimidine kinase activity"/>
    <property type="evidence" value="ECO:0007669"/>
    <property type="project" value="TreeGrafter"/>
</dbReference>
<dbReference type="Pfam" id="PF08543">
    <property type="entry name" value="Phos_pyr_kin"/>
    <property type="match status" value="1"/>
</dbReference>
<keyword evidence="16" id="KW-1185">Reference proteome</keyword>
<name>A0A3N5BHT3_9BACL</name>
<dbReference type="GO" id="GO:0046872">
    <property type="term" value="F:metal ion binding"/>
    <property type="evidence" value="ECO:0007669"/>
    <property type="project" value="UniProtKB-KW"/>
</dbReference>
<keyword evidence="6 15" id="KW-0418">Kinase</keyword>
<evidence type="ECO:0000256" key="4">
    <source>
        <dbReference type="ARBA" id="ARBA00022723"/>
    </source>
</evidence>
<evidence type="ECO:0000256" key="3">
    <source>
        <dbReference type="ARBA" id="ARBA00022679"/>
    </source>
</evidence>
<evidence type="ECO:0000256" key="13">
    <source>
        <dbReference type="ARBA" id="ARBA00049293"/>
    </source>
</evidence>
<comment type="similarity">
    <text evidence="1">Belongs to the ThiD family.</text>
</comment>
<comment type="catalytic activity">
    <reaction evidence="13">
        <text>pyridoxal + ATP = pyridoxal 5'-phosphate + ADP + H(+)</text>
        <dbReference type="Rhea" id="RHEA:10224"/>
        <dbReference type="ChEBI" id="CHEBI:15378"/>
        <dbReference type="ChEBI" id="CHEBI:17310"/>
        <dbReference type="ChEBI" id="CHEBI:30616"/>
        <dbReference type="ChEBI" id="CHEBI:456216"/>
        <dbReference type="ChEBI" id="CHEBI:597326"/>
        <dbReference type="EC" id="2.7.1.35"/>
    </reaction>
</comment>
<dbReference type="PANTHER" id="PTHR20858:SF19">
    <property type="entry name" value="PYRIDOXINE KINASE"/>
    <property type="match status" value="1"/>
</dbReference>
<dbReference type="InterPro" id="IPR029056">
    <property type="entry name" value="Ribokinase-like"/>
</dbReference>
<dbReference type="EMBL" id="RKRK01000005">
    <property type="protein sequence ID" value="RPF54840.1"/>
    <property type="molecule type" value="Genomic_DNA"/>
</dbReference>
<dbReference type="PANTHER" id="PTHR20858">
    <property type="entry name" value="PHOSPHOMETHYLPYRIMIDINE KINASE"/>
    <property type="match status" value="1"/>
</dbReference>
<dbReference type="GO" id="GO:0008972">
    <property type="term" value="F:phosphomethylpyrimidine kinase activity"/>
    <property type="evidence" value="ECO:0007669"/>
    <property type="project" value="InterPro"/>
</dbReference>
<dbReference type="OrthoDB" id="9810880at2"/>
<evidence type="ECO:0000256" key="11">
    <source>
        <dbReference type="ARBA" id="ARBA00042396"/>
    </source>
</evidence>
<comment type="caution">
    <text evidence="15">The sequence shown here is derived from an EMBL/GenBank/DDBJ whole genome shotgun (WGS) entry which is preliminary data.</text>
</comment>
<keyword evidence="7" id="KW-0067">ATP-binding</keyword>
<dbReference type="SUPFAM" id="SSF53613">
    <property type="entry name" value="Ribokinase-like"/>
    <property type="match status" value="1"/>
</dbReference>
<dbReference type="AlphaFoldDB" id="A0A3N5BHT3"/>
<evidence type="ECO:0000256" key="5">
    <source>
        <dbReference type="ARBA" id="ARBA00022741"/>
    </source>
</evidence>
<evidence type="ECO:0000256" key="12">
    <source>
        <dbReference type="ARBA" id="ARBA00042531"/>
    </source>
</evidence>
<sequence>MTLKKTLTIAGSDTSAGAGMQADLKTFQEHYTYGMVALTTIVSMDPKTWSHRVDPLPLEVLDKQIETALSINPDAIKTGMLGVREIIERAGKAYLDSSAKHFVVDPVMVCKGEDEVLNPDSVDAMNELLLPHATVVTPNLFEAGQLANMSPLKTIDDMKVAAQKIYDHGAKHVVIKGGKAFEDSHAIDLYYDGNTFYKLMTPKFETSYNHGAGCTFAASVTANLANGKQPMEAIKDAKAFVASAIKNGWKMNDFVGPVNHGAYHNIEKIKVEVEEV</sequence>
<dbReference type="Proteomes" id="UP000277108">
    <property type="component" value="Unassembled WGS sequence"/>
</dbReference>
<organism evidence="15 16">
    <name type="scientific">Abyssicoccus albus</name>
    <dbReference type="NCBI Taxonomy" id="1817405"/>
    <lineage>
        <taxon>Bacteria</taxon>
        <taxon>Bacillati</taxon>
        <taxon>Bacillota</taxon>
        <taxon>Bacilli</taxon>
        <taxon>Bacillales</taxon>
        <taxon>Abyssicoccaceae</taxon>
    </lineage>
</organism>
<evidence type="ECO:0000313" key="15">
    <source>
        <dbReference type="EMBL" id="RPF54840.1"/>
    </source>
</evidence>
<evidence type="ECO:0000256" key="6">
    <source>
        <dbReference type="ARBA" id="ARBA00022777"/>
    </source>
</evidence>
<dbReference type="GO" id="GO:0008478">
    <property type="term" value="F:pyridoxal kinase activity"/>
    <property type="evidence" value="ECO:0007669"/>
    <property type="project" value="UniProtKB-EC"/>
</dbReference>
<dbReference type="NCBIfam" id="TIGR00097">
    <property type="entry name" value="HMP-P_kinase"/>
    <property type="match status" value="1"/>
</dbReference>
<evidence type="ECO:0000256" key="1">
    <source>
        <dbReference type="ARBA" id="ARBA00009879"/>
    </source>
</evidence>
<dbReference type="GO" id="GO:0009228">
    <property type="term" value="P:thiamine biosynthetic process"/>
    <property type="evidence" value="ECO:0007669"/>
    <property type="project" value="InterPro"/>
</dbReference>
<proteinExistence type="inferred from homology"/>